<organism evidence="8">
    <name type="scientific">Telmatobacter sp. DSM 110680</name>
    <dbReference type="NCBI Taxonomy" id="3036704"/>
    <lineage>
        <taxon>Bacteria</taxon>
        <taxon>Pseudomonadati</taxon>
        <taxon>Acidobacteriota</taxon>
        <taxon>Terriglobia</taxon>
        <taxon>Terriglobales</taxon>
        <taxon>Acidobacteriaceae</taxon>
        <taxon>Telmatobacter</taxon>
    </lineage>
</organism>
<dbReference type="PROSITE" id="PS50045">
    <property type="entry name" value="SIGMA54_INTERACT_4"/>
    <property type="match status" value="1"/>
</dbReference>
<dbReference type="Gene3D" id="3.40.50.2300">
    <property type="match status" value="1"/>
</dbReference>
<keyword evidence="2" id="KW-0067">ATP-binding</keyword>
<proteinExistence type="predicted"/>
<feature type="domain" description="Sigma-54 factor interaction" evidence="6">
    <location>
        <begin position="159"/>
        <end position="389"/>
    </location>
</feature>
<keyword evidence="4" id="KW-0804">Transcription</keyword>
<feature type="domain" description="Response regulatory" evidence="7">
    <location>
        <begin position="6"/>
        <end position="119"/>
    </location>
</feature>
<dbReference type="SMART" id="SM00382">
    <property type="entry name" value="AAA"/>
    <property type="match status" value="1"/>
</dbReference>
<dbReference type="PRINTS" id="PR01590">
    <property type="entry name" value="HTHFIS"/>
</dbReference>
<dbReference type="RefSeq" id="WP_348260811.1">
    <property type="nucleotide sequence ID" value="NZ_CP121196.1"/>
</dbReference>
<evidence type="ECO:0000313" key="8">
    <source>
        <dbReference type="EMBL" id="XBH15578.1"/>
    </source>
</evidence>
<evidence type="ECO:0000256" key="2">
    <source>
        <dbReference type="ARBA" id="ARBA00022840"/>
    </source>
</evidence>
<reference evidence="8" key="1">
    <citation type="submission" date="2023-03" db="EMBL/GenBank/DDBJ databases">
        <title>Edaphobacter sp.</title>
        <authorList>
            <person name="Huber K.J."/>
            <person name="Papendorf J."/>
            <person name="Pilke C."/>
            <person name="Bunk B."/>
            <person name="Sproeer C."/>
            <person name="Pester M."/>
        </authorList>
    </citation>
    <scope>NUCLEOTIDE SEQUENCE</scope>
    <source>
        <strain evidence="8">DSM 110680</strain>
    </source>
</reference>
<accession>A0AAU7DCW6</accession>
<dbReference type="Gene3D" id="3.40.50.300">
    <property type="entry name" value="P-loop containing nucleotide triphosphate hydrolases"/>
    <property type="match status" value="1"/>
</dbReference>
<dbReference type="CDD" id="cd00009">
    <property type="entry name" value="AAA"/>
    <property type="match status" value="1"/>
</dbReference>
<dbReference type="PROSITE" id="PS50110">
    <property type="entry name" value="RESPONSE_REGULATORY"/>
    <property type="match status" value="1"/>
</dbReference>
<dbReference type="Pfam" id="PF25601">
    <property type="entry name" value="AAA_lid_14"/>
    <property type="match status" value="1"/>
</dbReference>
<evidence type="ECO:0000259" key="7">
    <source>
        <dbReference type="PROSITE" id="PS50110"/>
    </source>
</evidence>
<dbReference type="InterPro" id="IPR027417">
    <property type="entry name" value="P-loop_NTPase"/>
</dbReference>
<dbReference type="InterPro" id="IPR001789">
    <property type="entry name" value="Sig_transdc_resp-reg_receiver"/>
</dbReference>
<dbReference type="GO" id="GO:0043565">
    <property type="term" value="F:sequence-specific DNA binding"/>
    <property type="evidence" value="ECO:0007669"/>
    <property type="project" value="InterPro"/>
</dbReference>
<dbReference type="PROSITE" id="PS00675">
    <property type="entry name" value="SIGMA54_INTERACT_1"/>
    <property type="match status" value="1"/>
</dbReference>
<evidence type="ECO:0000256" key="3">
    <source>
        <dbReference type="ARBA" id="ARBA00023015"/>
    </source>
</evidence>
<name>A0AAU7DCW6_9BACT</name>
<evidence type="ECO:0000256" key="5">
    <source>
        <dbReference type="PROSITE-ProRule" id="PRU00169"/>
    </source>
</evidence>
<dbReference type="SUPFAM" id="SSF52172">
    <property type="entry name" value="CheY-like"/>
    <property type="match status" value="1"/>
</dbReference>
<dbReference type="SUPFAM" id="SSF52540">
    <property type="entry name" value="P-loop containing nucleoside triphosphate hydrolases"/>
    <property type="match status" value="1"/>
</dbReference>
<dbReference type="PANTHER" id="PTHR32071">
    <property type="entry name" value="TRANSCRIPTIONAL REGULATORY PROTEIN"/>
    <property type="match status" value="1"/>
</dbReference>
<dbReference type="Gene3D" id="1.10.8.60">
    <property type="match status" value="1"/>
</dbReference>
<dbReference type="InterPro" id="IPR011006">
    <property type="entry name" value="CheY-like_superfamily"/>
</dbReference>
<dbReference type="AlphaFoldDB" id="A0AAU7DCW6"/>
<dbReference type="InterPro" id="IPR009057">
    <property type="entry name" value="Homeodomain-like_sf"/>
</dbReference>
<dbReference type="InterPro" id="IPR002197">
    <property type="entry name" value="HTH_Fis"/>
</dbReference>
<dbReference type="Gene3D" id="1.10.10.60">
    <property type="entry name" value="Homeodomain-like"/>
    <property type="match status" value="1"/>
</dbReference>
<dbReference type="GO" id="GO:0006355">
    <property type="term" value="P:regulation of DNA-templated transcription"/>
    <property type="evidence" value="ECO:0007669"/>
    <property type="project" value="InterPro"/>
</dbReference>
<evidence type="ECO:0000256" key="1">
    <source>
        <dbReference type="ARBA" id="ARBA00022741"/>
    </source>
</evidence>
<dbReference type="FunFam" id="3.40.50.300:FF:000006">
    <property type="entry name" value="DNA-binding transcriptional regulator NtrC"/>
    <property type="match status" value="1"/>
</dbReference>
<dbReference type="GO" id="GO:0005524">
    <property type="term" value="F:ATP binding"/>
    <property type="evidence" value="ECO:0007669"/>
    <property type="project" value="UniProtKB-KW"/>
</dbReference>
<dbReference type="GO" id="GO:0000160">
    <property type="term" value="P:phosphorelay signal transduction system"/>
    <property type="evidence" value="ECO:0007669"/>
    <property type="project" value="InterPro"/>
</dbReference>
<evidence type="ECO:0000256" key="4">
    <source>
        <dbReference type="ARBA" id="ARBA00023163"/>
    </source>
</evidence>
<dbReference type="Pfam" id="PF00158">
    <property type="entry name" value="Sigma54_activat"/>
    <property type="match status" value="1"/>
</dbReference>
<protein>
    <submittedName>
        <fullName evidence="8">Sigma-54 dependent transcriptional regulator</fullName>
    </submittedName>
</protein>
<dbReference type="InterPro" id="IPR003593">
    <property type="entry name" value="AAA+_ATPase"/>
</dbReference>
<dbReference type="SUPFAM" id="SSF46689">
    <property type="entry name" value="Homeodomain-like"/>
    <property type="match status" value="1"/>
</dbReference>
<dbReference type="InterPro" id="IPR025662">
    <property type="entry name" value="Sigma_54_int_dom_ATP-bd_1"/>
</dbReference>
<dbReference type="EMBL" id="CP121196">
    <property type="protein sequence ID" value="XBH15578.1"/>
    <property type="molecule type" value="Genomic_DNA"/>
</dbReference>
<dbReference type="InterPro" id="IPR058031">
    <property type="entry name" value="AAA_lid_NorR"/>
</dbReference>
<gene>
    <name evidence="8" type="ORF">P8935_13465</name>
</gene>
<dbReference type="InterPro" id="IPR002078">
    <property type="entry name" value="Sigma_54_int"/>
</dbReference>
<evidence type="ECO:0000259" key="6">
    <source>
        <dbReference type="PROSITE" id="PS50045"/>
    </source>
</evidence>
<sequence>MKPTLLILSVLRSADTRTILDGFLKTSGHRAVHASSCEQASILLANALDPDLVIIESSLEMDSGVLYRTLQAASGSAVCLVYGAGEQHYKNQAAKAGIEFFIQRPFSRCDLGKMFEQLCIANSDDMECGHEGAPALEPIRSSATHADHVLEELGEGRYFFAGAPSMLKIYRQIQLLAEVDAPVLILGESGTGKEVIAHLIHKHSRRSQHSFVNVNCAALPSDLLESELFGYQQGAFTGAIKDKPGKFEQANRGTLLLDEIGEMSAPMQAKLLHVLQDGQFTRLGARESSKVDVRVLAATNIQIESALVGKSFREDLFYRLNVFTISVPPLRERREEIPFLIEETIRRSPESLRNGSEFVFSSRLLDAALLCDWRGNVRELRNFVTRTMTMRDSDAAIRELEAKVVATTQVVSAMSSPEQHSEHTGMRSVVRDMKDRAEAQMIQEALEVSGWNRRHAAKYLNISYRGLLYKIQQLQLSPRSSSRPHARV</sequence>
<comment type="caution">
    <text evidence="5">Lacks conserved residue(s) required for the propagation of feature annotation.</text>
</comment>
<dbReference type="Pfam" id="PF02954">
    <property type="entry name" value="HTH_8"/>
    <property type="match status" value="1"/>
</dbReference>
<keyword evidence="1" id="KW-0547">Nucleotide-binding</keyword>
<keyword evidence="3" id="KW-0805">Transcription regulation</keyword>